<dbReference type="AlphaFoldDB" id="M3BRN3"/>
<organism evidence="2 3">
    <name type="scientific">Sphaerulina musiva (strain SO2202)</name>
    <name type="common">Poplar stem canker fungus</name>
    <name type="synonym">Septoria musiva</name>
    <dbReference type="NCBI Taxonomy" id="692275"/>
    <lineage>
        <taxon>Eukaryota</taxon>
        <taxon>Fungi</taxon>
        <taxon>Dikarya</taxon>
        <taxon>Ascomycota</taxon>
        <taxon>Pezizomycotina</taxon>
        <taxon>Dothideomycetes</taxon>
        <taxon>Dothideomycetidae</taxon>
        <taxon>Mycosphaerellales</taxon>
        <taxon>Mycosphaerellaceae</taxon>
        <taxon>Sphaerulina</taxon>
    </lineage>
</organism>
<dbReference type="GeneID" id="27898045"/>
<evidence type="ECO:0000313" key="3">
    <source>
        <dbReference type="Proteomes" id="UP000016931"/>
    </source>
</evidence>
<dbReference type="EMBL" id="KB456270">
    <property type="protein sequence ID" value="EMF08778.1"/>
    <property type="molecule type" value="Genomic_DNA"/>
</dbReference>
<protein>
    <submittedName>
        <fullName evidence="2">Uncharacterized protein</fullName>
    </submittedName>
</protein>
<evidence type="ECO:0000256" key="1">
    <source>
        <dbReference type="SAM" id="MobiDB-lite"/>
    </source>
</evidence>
<keyword evidence="3" id="KW-1185">Reference proteome</keyword>
<dbReference type="STRING" id="692275.M3BRN3"/>
<proteinExistence type="predicted"/>
<dbReference type="RefSeq" id="XP_016756899.1">
    <property type="nucleotide sequence ID" value="XM_016900908.1"/>
</dbReference>
<dbReference type="eggNOG" id="ENOG502R2TW">
    <property type="taxonomic scope" value="Eukaryota"/>
</dbReference>
<dbReference type="HOGENOM" id="CLU_839820_0_0_1"/>
<accession>M3BRN3</accession>
<gene>
    <name evidence="2" type="ORF">SEPMUDRAFT_111277</name>
</gene>
<feature type="region of interest" description="Disordered" evidence="1">
    <location>
        <begin position="66"/>
        <end position="91"/>
    </location>
</feature>
<evidence type="ECO:0000313" key="2">
    <source>
        <dbReference type="EMBL" id="EMF08778.1"/>
    </source>
</evidence>
<dbReference type="Proteomes" id="UP000016931">
    <property type="component" value="Unassembled WGS sequence"/>
</dbReference>
<reference evidence="2 3" key="1">
    <citation type="journal article" date="2012" name="PLoS Pathog.">
        <title>Diverse lifestyles and strategies of plant pathogenesis encoded in the genomes of eighteen Dothideomycetes fungi.</title>
        <authorList>
            <person name="Ohm R.A."/>
            <person name="Feau N."/>
            <person name="Henrissat B."/>
            <person name="Schoch C.L."/>
            <person name="Horwitz B.A."/>
            <person name="Barry K.W."/>
            <person name="Condon B.J."/>
            <person name="Copeland A.C."/>
            <person name="Dhillon B."/>
            <person name="Glaser F."/>
            <person name="Hesse C.N."/>
            <person name="Kosti I."/>
            <person name="LaButti K."/>
            <person name="Lindquist E.A."/>
            <person name="Lucas S."/>
            <person name="Salamov A.A."/>
            <person name="Bradshaw R.E."/>
            <person name="Ciuffetti L."/>
            <person name="Hamelin R.C."/>
            <person name="Kema G.H.J."/>
            <person name="Lawrence C."/>
            <person name="Scott J.A."/>
            <person name="Spatafora J.W."/>
            <person name="Turgeon B.G."/>
            <person name="de Wit P.J.G.M."/>
            <person name="Zhong S."/>
            <person name="Goodwin S.B."/>
            <person name="Grigoriev I.V."/>
        </authorList>
    </citation>
    <scope>NUCLEOTIDE SEQUENCE [LARGE SCALE GENOMIC DNA]</scope>
    <source>
        <strain evidence="2 3">SO2202</strain>
    </source>
</reference>
<sequence>MNFPDSLRRPVFRLRLSSAVPTLFIHHYRWKYSLFAGRLIDRNRSRQNKTPIRVCFSCKEKEKEERYKPAPGLSNLLPPPPQPKRQKTMSPNPSTIILALWRDATAAAAEELKISYATKYPRAKIFLLRGGGGGGEEENKQQQQQQLLLLADKNQNDNDNHNNNDDDDHLLLSTTKNSILIHISDHHAATQICQFLRTHLSRTGNVLDVRTVIFDHKNKPPPSTSLRRWWILPSSLLWCWWPSNFISFLAIWIFRRMVGGGGGDESLYCRWTWIRHDFVDGGILPGDVRLEFLGRKSMMKKKEREERNGDDDVCEEELLIGGGVWFSDWVG</sequence>
<name>M3BRN3_SPHMS</name>